<dbReference type="InterPro" id="IPR001279">
    <property type="entry name" value="Metallo-B-lactamas"/>
</dbReference>
<dbReference type="CDD" id="cd07720">
    <property type="entry name" value="OPHC2-like_MBL-fold"/>
    <property type="match status" value="1"/>
</dbReference>
<dbReference type="InterPro" id="IPR051013">
    <property type="entry name" value="MBL_superfamily_lactonases"/>
</dbReference>
<evidence type="ECO:0000256" key="1">
    <source>
        <dbReference type="ARBA" id="ARBA00007749"/>
    </source>
</evidence>
<name>A0A212KG41_9DELT</name>
<dbReference type="InterPro" id="IPR036866">
    <property type="entry name" value="RibonucZ/Hydroxyglut_hydro"/>
</dbReference>
<dbReference type="AlphaFoldDB" id="A0A212KG41"/>
<dbReference type="PANTHER" id="PTHR42978">
    <property type="entry name" value="QUORUM-QUENCHING LACTONASE YTNP-RELATED-RELATED"/>
    <property type="match status" value="1"/>
</dbReference>
<sequence>MHPDHIGGLVQGHKTVFPNATIYIAEKEKAFWTDSTNIETLSNPLKKIMKGPFEKAQEVLTVCKKQIAEFTPRDVEKEPKEILPGIEAIVAYGHTPGHTAYLLQSEDKCLLVLGDIFHVSEIQLAYPEVTLMFDIDENQAAKTRRAIFEYAATTMIPVMATHKPAPHFGTLKTASSEKESHIFTPLQFTQGA</sequence>
<dbReference type="GO" id="GO:0046872">
    <property type="term" value="F:metal ion binding"/>
    <property type="evidence" value="ECO:0007669"/>
    <property type="project" value="UniProtKB-KW"/>
</dbReference>
<organism evidence="6">
    <name type="scientific">uncultured delta proteobacterium</name>
    <dbReference type="NCBI Taxonomy" id="34034"/>
    <lineage>
        <taxon>Bacteria</taxon>
        <taxon>Deltaproteobacteria</taxon>
        <taxon>environmental samples</taxon>
    </lineage>
</organism>
<dbReference type="Pfam" id="PF00753">
    <property type="entry name" value="Lactamase_B"/>
    <property type="match status" value="1"/>
</dbReference>
<protein>
    <recommendedName>
        <fullName evidence="5">Metallo-beta-lactamase domain-containing protein</fullName>
    </recommendedName>
</protein>
<evidence type="ECO:0000259" key="5">
    <source>
        <dbReference type="Pfam" id="PF00753"/>
    </source>
</evidence>
<keyword evidence="2" id="KW-0479">Metal-binding</keyword>
<dbReference type="SUPFAM" id="SSF56281">
    <property type="entry name" value="Metallo-hydrolase/oxidoreductase"/>
    <property type="match status" value="1"/>
</dbReference>
<proteinExistence type="inferred from homology"/>
<gene>
    <name evidence="6" type="ORF">KL86DPRO_60264</name>
</gene>
<evidence type="ECO:0000256" key="2">
    <source>
        <dbReference type="ARBA" id="ARBA00022723"/>
    </source>
</evidence>
<accession>A0A212KG41</accession>
<feature type="domain" description="Metallo-beta-lactamase" evidence="5">
    <location>
        <begin position="2"/>
        <end position="147"/>
    </location>
</feature>
<keyword evidence="3" id="KW-0378">Hydrolase</keyword>
<evidence type="ECO:0000256" key="3">
    <source>
        <dbReference type="ARBA" id="ARBA00022801"/>
    </source>
</evidence>
<evidence type="ECO:0000256" key="4">
    <source>
        <dbReference type="ARBA" id="ARBA00022833"/>
    </source>
</evidence>
<comment type="similarity">
    <text evidence="1">Belongs to the metallo-beta-lactamase superfamily.</text>
</comment>
<dbReference type="Gene3D" id="3.60.15.10">
    <property type="entry name" value="Ribonuclease Z/Hydroxyacylglutathione hydrolase-like"/>
    <property type="match status" value="1"/>
</dbReference>
<dbReference type="EMBL" id="FLUQ01000006">
    <property type="protein sequence ID" value="SBW10704.1"/>
    <property type="molecule type" value="Genomic_DNA"/>
</dbReference>
<reference evidence="6" key="1">
    <citation type="submission" date="2016-04" db="EMBL/GenBank/DDBJ databases">
        <authorList>
            <person name="Evans L.H."/>
            <person name="Alamgir A."/>
            <person name="Owens N."/>
            <person name="Weber N.D."/>
            <person name="Virtaneva K."/>
            <person name="Barbian K."/>
            <person name="Babar A."/>
            <person name="Rosenke K."/>
        </authorList>
    </citation>
    <scope>NUCLEOTIDE SEQUENCE</scope>
    <source>
        <strain evidence="6">86</strain>
    </source>
</reference>
<evidence type="ECO:0000313" key="6">
    <source>
        <dbReference type="EMBL" id="SBW10704.1"/>
    </source>
</evidence>
<keyword evidence="4" id="KW-0862">Zinc</keyword>
<dbReference type="GO" id="GO:0016787">
    <property type="term" value="F:hydrolase activity"/>
    <property type="evidence" value="ECO:0007669"/>
    <property type="project" value="UniProtKB-KW"/>
</dbReference>